<dbReference type="EMBL" id="CAUYUJ010016588">
    <property type="protein sequence ID" value="CAK0866916.1"/>
    <property type="molecule type" value="Genomic_DNA"/>
</dbReference>
<evidence type="ECO:0000313" key="3">
    <source>
        <dbReference type="Proteomes" id="UP001189429"/>
    </source>
</evidence>
<sequence length="265" mass="29301">MTAHSWWGRGRRSSAPSGGASVRIVLTPHVGETARRSCSRRRRESYQTAWRGRELARSNQPRTSPHPQDRNAQGDHNPRDVPPDAEGVLEVGTAARRCQTQGSRQTSSRYRSQAGIPGRATLFVRRLPPPFRRQEPPSLCLPRAGQRAPSRGPHRPELAPASAHGARARQPAARRGAASARRRARAGLPRAAQLARLWPSRARRHRAGPHPMLPAVCEGYWVIERIIQSAPRELRDVDEAEIDRGRTKGEGCKGNLGKPNPSYAT</sequence>
<dbReference type="Proteomes" id="UP001189429">
    <property type="component" value="Unassembled WGS sequence"/>
</dbReference>
<evidence type="ECO:0000256" key="1">
    <source>
        <dbReference type="SAM" id="MobiDB-lite"/>
    </source>
</evidence>
<keyword evidence="3" id="KW-1185">Reference proteome</keyword>
<accession>A0ABN9V2F1</accession>
<feature type="region of interest" description="Disordered" evidence="1">
    <location>
        <begin position="1"/>
        <end position="116"/>
    </location>
</feature>
<gene>
    <name evidence="2" type="ORF">PCOR1329_LOCUS53974</name>
</gene>
<feature type="region of interest" description="Disordered" evidence="1">
    <location>
        <begin position="233"/>
        <end position="265"/>
    </location>
</feature>
<organism evidence="2 3">
    <name type="scientific">Prorocentrum cordatum</name>
    <dbReference type="NCBI Taxonomy" id="2364126"/>
    <lineage>
        <taxon>Eukaryota</taxon>
        <taxon>Sar</taxon>
        <taxon>Alveolata</taxon>
        <taxon>Dinophyceae</taxon>
        <taxon>Prorocentrales</taxon>
        <taxon>Prorocentraceae</taxon>
        <taxon>Prorocentrum</taxon>
    </lineage>
</organism>
<evidence type="ECO:0000313" key="2">
    <source>
        <dbReference type="EMBL" id="CAK0866916.1"/>
    </source>
</evidence>
<protein>
    <submittedName>
        <fullName evidence="2">Uncharacterized protein</fullName>
    </submittedName>
</protein>
<comment type="caution">
    <text evidence="2">The sequence shown here is derived from an EMBL/GenBank/DDBJ whole genome shotgun (WGS) entry which is preliminary data.</text>
</comment>
<feature type="region of interest" description="Disordered" evidence="1">
    <location>
        <begin position="129"/>
        <end position="192"/>
    </location>
</feature>
<feature type="compositionally biased region" description="Low complexity" evidence="1">
    <location>
        <begin position="161"/>
        <end position="179"/>
    </location>
</feature>
<name>A0ABN9V2F1_9DINO</name>
<proteinExistence type="predicted"/>
<feature type="compositionally biased region" description="Basic and acidic residues" evidence="1">
    <location>
        <begin position="233"/>
        <end position="251"/>
    </location>
</feature>
<feature type="compositionally biased region" description="Polar residues" evidence="1">
    <location>
        <begin position="57"/>
        <end position="66"/>
    </location>
</feature>
<feature type="compositionally biased region" description="Basic and acidic residues" evidence="1">
    <location>
        <begin position="67"/>
        <end position="82"/>
    </location>
</feature>
<feature type="compositionally biased region" description="Polar residues" evidence="1">
    <location>
        <begin position="98"/>
        <end position="111"/>
    </location>
</feature>
<feature type="compositionally biased region" description="Low complexity" evidence="1">
    <location>
        <begin position="13"/>
        <end position="23"/>
    </location>
</feature>
<reference evidence="2" key="1">
    <citation type="submission" date="2023-10" db="EMBL/GenBank/DDBJ databases">
        <authorList>
            <person name="Chen Y."/>
            <person name="Shah S."/>
            <person name="Dougan E. K."/>
            <person name="Thang M."/>
            <person name="Chan C."/>
        </authorList>
    </citation>
    <scope>NUCLEOTIDE SEQUENCE [LARGE SCALE GENOMIC DNA]</scope>
</reference>